<keyword evidence="4" id="KW-0539">Nucleus</keyword>
<keyword evidence="3" id="KW-0804">Transcription</keyword>
<feature type="coiled-coil region" evidence="5">
    <location>
        <begin position="95"/>
        <end position="154"/>
    </location>
</feature>
<dbReference type="Proteomes" id="UP000076858">
    <property type="component" value="Unassembled WGS sequence"/>
</dbReference>
<sequence>MTTKKLLSQVAEGIKMENFYGDDFELLLDECESSFFVDFDIFPFDENLEEEKHKISVPRIKIKQEQELCFESQGRSTHIHFKEEPTFDYLKEESKPNLNNLLEEALQLNRELQKDFKGIIYGFKETLQFNLQKQNELEVQIIELRNRVSQTEKTENEKRVNKKPPFTISYFGAPYFKSNLVLEGIPPINGDAEIARKLNFRPIMFPSKRLRMTDCEEMKLQEAVKSEVIRLALELKIEPEEERLKKKLAMQKKKGGSTKTTEVLLTKLKRRISSLGQNERELFKDTTIHRMDLIRWDLIAFVVFPTKFEYTGEFLRLWWKNYLRPDLLKGEKGVKEKQVFKRLLANVDLNQGASWPEIATELARKTRSKLQRSAFDCFSYFQRRVNEQNRIFGWSKEDDAKLNLIFNQHVYVDCNGLARVDWEGIRPHFLGRTVAQMWSHLKYDARVSYTFPNLRVSNVESGRKQALARKVEITPKSKPRGRPTRVKIPLDGELQQLLRPMGIIKLYRQRIISLPGDGRRNGPVLASLCRLLGIQFDTTKLPSVEKGVWNPTTIHAFHASGIEAKDLHSYRVLLDMIAEFPIEHDAYSTRYLSGERPPLESLLPPSLHTLAGLRGLLLWSESVAHEVEEKFVKLEKVEAAEDLYEATNVDIQDLQIEDVFGDPEADKRLMFFLESIFGLTGEMAGVW</sequence>
<evidence type="ECO:0000313" key="6">
    <source>
        <dbReference type="EMBL" id="KZS12174.1"/>
    </source>
</evidence>
<dbReference type="GO" id="GO:0019185">
    <property type="term" value="C:snRNA-activating protein complex"/>
    <property type="evidence" value="ECO:0007669"/>
    <property type="project" value="TreeGrafter"/>
</dbReference>
<dbReference type="GO" id="GO:0001006">
    <property type="term" value="F:RNA polymerase III type 3 promoter sequence-specific DNA binding"/>
    <property type="evidence" value="ECO:0007669"/>
    <property type="project" value="TreeGrafter"/>
</dbReference>
<evidence type="ECO:0000256" key="1">
    <source>
        <dbReference type="ARBA" id="ARBA00023015"/>
    </source>
</evidence>
<dbReference type="GO" id="GO:0042796">
    <property type="term" value="P:snRNA transcription by RNA polymerase III"/>
    <property type="evidence" value="ECO:0007669"/>
    <property type="project" value="TreeGrafter"/>
</dbReference>
<dbReference type="GO" id="GO:0000978">
    <property type="term" value="F:RNA polymerase II cis-regulatory region sequence-specific DNA binding"/>
    <property type="evidence" value="ECO:0007669"/>
    <property type="project" value="TreeGrafter"/>
</dbReference>
<accession>A0A164VC08</accession>
<keyword evidence="1" id="KW-0805">Transcription regulation</keyword>
<keyword evidence="7" id="KW-1185">Reference proteome</keyword>
<dbReference type="STRING" id="35525.A0A164VC08"/>
<keyword evidence="5" id="KW-0175">Coiled coil</keyword>
<evidence type="ECO:0000256" key="4">
    <source>
        <dbReference type="ARBA" id="ARBA00023242"/>
    </source>
</evidence>
<protein>
    <submittedName>
        <fullName evidence="6">Uncharacterized protein</fullName>
    </submittedName>
</protein>
<evidence type="ECO:0000256" key="3">
    <source>
        <dbReference type="ARBA" id="ARBA00023163"/>
    </source>
</evidence>
<keyword evidence="2" id="KW-0238">DNA-binding</keyword>
<reference evidence="6 7" key="1">
    <citation type="submission" date="2016-03" db="EMBL/GenBank/DDBJ databases">
        <title>EvidentialGene: Evidence-directed Construction of Genes on Genomes.</title>
        <authorList>
            <person name="Gilbert D.G."/>
            <person name="Choi J.-H."/>
            <person name="Mockaitis K."/>
            <person name="Colbourne J."/>
            <person name="Pfrender M."/>
        </authorList>
    </citation>
    <scope>NUCLEOTIDE SEQUENCE [LARGE SCALE GENOMIC DNA]</scope>
    <source>
        <strain evidence="6 7">Xinb3</strain>
        <tissue evidence="6">Complete organism</tissue>
    </source>
</reference>
<dbReference type="AlphaFoldDB" id="A0A164VC08"/>
<evidence type="ECO:0000256" key="2">
    <source>
        <dbReference type="ARBA" id="ARBA00023125"/>
    </source>
</evidence>
<dbReference type="OrthoDB" id="2143914at2759"/>
<name>A0A164VC08_9CRUS</name>
<proteinExistence type="predicted"/>
<organism evidence="6 7">
    <name type="scientific">Daphnia magna</name>
    <dbReference type="NCBI Taxonomy" id="35525"/>
    <lineage>
        <taxon>Eukaryota</taxon>
        <taxon>Metazoa</taxon>
        <taxon>Ecdysozoa</taxon>
        <taxon>Arthropoda</taxon>
        <taxon>Crustacea</taxon>
        <taxon>Branchiopoda</taxon>
        <taxon>Diplostraca</taxon>
        <taxon>Cladocera</taxon>
        <taxon>Anomopoda</taxon>
        <taxon>Daphniidae</taxon>
        <taxon>Daphnia</taxon>
    </lineage>
</organism>
<dbReference type="GO" id="GO:0042795">
    <property type="term" value="P:snRNA transcription by RNA polymerase II"/>
    <property type="evidence" value="ECO:0007669"/>
    <property type="project" value="TreeGrafter"/>
</dbReference>
<evidence type="ECO:0000313" key="7">
    <source>
        <dbReference type="Proteomes" id="UP000076858"/>
    </source>
</evidence>
<gene>
    <name evidence="6" type="ORF">APZ42_022996</name>
</gene>
<evidence type="ECO:0000256" key="5">
    <source>
        <dbReference type="SAM" id="Coils"/>
    </source>
</evidence>
<dbReference type="PANTHER" id="PTHR46621">
    <property type="entry name" value="SNRNA-ACTIVATING PROTEIN COMPLEX SUBUNIT 4"/>
    <property type="match status" value="1"/>
</dbReference>
<dbReference type="PANTHER" id="PTHR46621:SF1">
    <property type="entry name" value="SNRNA-ACTIVATING PROTEIN COMPLEX SUBUNIT 4"/>
    <property type="match status" value="1"/>
</dbReference>
<comment type="caution">
    <text evidence="6">The sequence shown here is derived from an EMBL/GenBank/DDBJ whole genome shotgun (WGS) entry which is preliminary data.</text>
</comment>
<dbReference type="InterPro" id="IPR051575">
    <property type="entry name" value="Myb-like_DNA-bd"/>
</dbReference>
<dbReference type="EMBL" id="LRGB01001363">
    <property type="protein sequence ID" value="KZS12174.1"/>
    <property type="molecule type" value="Genomic_DNA"/>
</dbReference>